<organism evidence="4">
    <name type="scientific">candidate division CPR1 bacterium ADurb.Bin160</name>
    <dbReference type="NCBI Taxonomy" id="1852826"/>
    <lineage>
        <taxon>Bacteria</taxon>
        <taxon>candidate division CPR1</taxon>
    </lineage>
</organism>
<comment type="caution">
    <text evidence="4">The sequence shown here is derived from an EMBL/GenBank/DDBJ whole genome shotgun (WGS) entry which is preliminary data.</text>
</comment>
<dbReference type="GO" id="GO:0003697">
    <property type="term" value="F:single-stranded DNA binding"/>
    <property type="evidence" value="ECO:0007669"/>
    <property type="project" value="InterPro"/>
</dbReference>
<gene>
    <name evidence="4" type="primary">ssbF</name>
    <name evidence="4" type="ORF">BWY04_00602</name>
</gene>
<reference evidence="4" key="1">
    <citation type="submission" date="2017-02" db="EMBL/GenBank/DDBJ databases">
        <title>Delving into the versatile metabolic prowess of the omnipresent phylum Bacteroidetes.</title>
        <authorList>
            <person name="Nobu M.K."/>
            <person name="Mei R."/>
            <person name="Narihiro T."/>
            <person name="Kuroda K."/>
            <person name="Liu W.-T."/>
        </authorList>
    </citation>
    <scope>NUCLEOTIDE SEQUENCE</scope>
    <source>
        <strain evidence="4">ADurb.Bin160</strain>
    </source>
</reference>
<dbReference type="Pfam" id="PF00436">
    <property type="entry name" value="SSB"/>
    <property type="match status" value="1"/>
</dbReference>
<protein>
    <recommendedName>
        <fullName evidence="3">Single-stranded DNA-binding protein</fullName>
    </recommendedName>
</protein>
<keyword evidence="1 2" id="KW-0238">DNA-binding</keyword>
<evidence type="ECO:0000256" key="1">
    <source>
        <dbReference type="ARBA" id="ARBA00023125"/>
    </source>
</evidence>
<name>A0A1V5ZP08_9BACT</name>
<dbReference type="NCBIfam" id="TIGR00621">
    <property type="entry name" value="ssb"/>
    <property type="match status" value="1"/>
</dbReference>
<dbReference type="InterPro" id="IPR000424">
    <property type="entry name" value="Primosome_PriB/ssb"/>
</dbReference>
<proteinExistence type="predicted"/>
<dbReference type="AlphaFoldDB" id="A0A1V5ZP08"/>
<dbReference type="PROSITE" id="PS50935">
    <property type="entry name" value="SSB"/>
    <property type="match status" value="1"/>
</dbReference>
<evidence type="ECO:0000256" key="2">
    <source>
        <dbReference type="PROSITE-ProRule" id="PRU00252"/>
    </source>
</evidence>
<dbReference type="InterPro" id="IPR012340">
    <property type="entry name" value="NA-bd_OB-fold"/>
</dbReference>
<evidence type="ECO:0000313" key="4">
    <source>
        <dbReference type="EMBL" id="OQB41808.1"/>
    </source>
</evidence>
<dbReference type="GO" id="GO:0006260">
    <property type="term" value="P:DNA replication"/>
    <property type="evidence" value="ECO:0007669"/>
    <property type="project" value="InterPro"/>
</dbReference>
<dbReference type="InterPro" id="IPR011344">
    <property type="entry name" value="ssDNA-bd"/>
</dbReference>
<dbReference type="EMBL" id="MWDB01000010">
    <property type="protein sequence ID" value="OQB41808.1"/>
    <property type="molecule type" value="Genomic_DNA"/>
</dbReference>
<dbReference type="Gene3D" id="2.40.50.140">
    <property type="entry name" value="Nucleic acid-binding proteins"/>
    <property type="match status" value="1"/>
</dbReference>
<sequence length="60" mass="6837">MDLNKVQLIGRSTSDLEVKTIESSGTAVVNFTIVTNRKFKNRDENMVEEAEYHRCVAYGK</sequence>
<dbReference type="Proteomes" id="UP000485621">
    <property type="component" value="Unassembled WGS sequence"/>
</dbReference>
<dbReference type="CDD" id="cd04496">
    <property type="entry name" value="SSB_OBF"/>
    <property type="match status" value="1"/>
</dbReference>
<dbReference type="SUPFAM" id="SSF50249">
    <property type="entry name" value="Nucleic acid-binding proteins"/>
    <property type="match status" value="1"/>
</dbReference>
<accession>A0A1V5ZP08</accession>
<evidence type="ECO:0000256" key="3">
    <source>
        <dbReference type="RuleBase" id="RU000524"/>
    </source>
</evidence>